<evidence type="ECO:0000313" key="2">
    <source>
        <dbReference type="Proteomes" id="UP000315471"/>
    </source>
</evidence>
<sequence length="84" mass="9404">MKAIFAGDVAGLFFPRLAELALRVEATVSPKVERKMVYAGANKASYQVASDDLRELAELDIKTERIRLATLRNGKARRELEKIL</sequence>
<dbReference type="Proteomes" id="UP000315471">
    <property type="component" value="Unassembled WGS sequence"/>
</dbReference>
<dbReference type="RefSeq" id="WP_231617272.1">
    <property type="nucleotide sequence ID" value="NZ_SJPY01000001.1"/>
</dbReference>
<gene>
    <name evidence="1" type="ORF">Q31b_07200</name>
</gene>
<proteinExistence type="predicted"/>
<reference evidence="1 2" key="1">
    <citation type="submission" date="2019-02" db="EMBL/GenBank/DDBJ databases">
        <title>Deep-cultivation of Planctomycetes and their phenomic and genomic characterization uncovers novel biology.</title>
        <authorList>
            <person name="Wiegand S."/>
            <person name="Jogler M."/>
            <person name="Boedeker C."/>
            <person name="Pinto D."/>
            <person name="Vollmers J."/>
            <person name="Rivas-Marin E."/>
            <person name="Kohn T."/>
            <person name="Peeters S.H."/>
            <person name="Heuer A."/>
            <person name="Rast P."/>
            <person name="Oberbeckmann S."/>
            <person name="Bunk B."/>
            <person name="Jeske O."/>
            <person name="Meyerdierks A."/>
            <person name="Storesund J.E."/>
            <person name="Kallscheuer N."/>
            <person name="Luecker S."/>
            <person name="Lage O.M."/>
            <person name="Pohl T."/>
            <person name="Merkel B.J."/>
            <person name="Hornburger P."/>
            <person name="Mueller R.-W."/>
            <person name="Bruemmer F."/>
            <person name="Labrenz M."/>
            <person name="Spormann A.M."/>
            <person name="Op Den Camp H."/>
            <person name="Overmann J."/>
            <person name="Amann R."/>
            <person name="Jetten M.S.M."/>
            <person name="Mascher T."/>
            <person name="Medema M.H."/>
            <person name="Devos D.P."/>
            <person name="Kaster A.-K."/>
            <person name="Ovreas L."/>
            <person name="Rohde M."/>
            <person name="Galperin M.Y."/>
            <person name="Jogler C."/>
        </authorList>
    </citation>
    <scope>NUCLEOTIDE SEQUENCE [LARGE SCALE GENOMIC DNA]</scope>
    <source>
        <strain evidence="1 2">Q31b</strain>
    </source>
</reference>
<organism evidence="1 2">
    <name type="scientific">Novipirellula aureliae</name>
    <dbReference type="NCBI Taxonomy" id="2527966"/>
    <lineage>
        <taxon>Bacteria</taxon>
        <taxon>Pseudomonadati</taxon>
        <taxon>Planctomycetota</taxon>
        <taxon>Planctomycetia</taxon>
        <taxon>Pirellulales</taxon>
        <taxon>Pirellulaceae</taxon>
        <taxon>Novipirellula</taxon>
    </lineage>
</organism>
<evidence type="ECO:0000313" key="1">
    <source>
        <dbReference type="EMBL" id="TWU45546.1"/>
    </source>
</evidence>
<comment type="caution">
    <text evidence="1">The sequence shown here is derived from an EMBL/GenBank/DDBJ whole genome shotgun (WGS) entry which is preliminary data.</text>
</comment>
<name>A0A5C6EDB0_9BACT</name>
<protein>
    <submittedName>
        <fullName evidence="1">Uncharacterized protein</fullName>
    </submittedName>
</protein>
<dbReference type="AlphaFoldDB" id="A0A5C6EDB0"/>
<dbReference type="EMBL" id="SJPY01000001">
    <property type="protein sequence ID" value="TWU45546.1"/>
    <property type="molecule type" value="Genomic_DNA"/>
</dbReference>
<keyword evidence="2" id="KW-1185">Reference proteome</keyword>
<accession>A0A5C6EDB0</accession>